<reference evidence="2" key="1">
    <citation type="submission" date="2020-03" db="EMBL/GenBank/DDBJ databases">
        <title>Draft Genome Sequence of Cylindrodendrum hubeiense.</title>
        <authorList>
            <person name="Buettner E."/>
            <person name="Kellner H."/>
        </authorList>
    </citation>
    <scope>NUCLEOTIDE SEQUENCE</scope>
    <source>
        <strain evidence="2">IHI 201604</strain>
    </source>
</reference>
<accession>A0A9P5HM70</accession>
<keyword evidence="3" id="KW-1185">Reference proteome</keyword>
<comment type="caution">
    <text evidence="2">The sequence shown here is derived from an EMBL/GenBank/DDBJ whole genome shotgun (WGS) entry which is preliminary data.</text>
</comment>
<dbReference type="InterPro" id="IPR050708">
    <property type="entry name" value="T6SS_VgrG/RHS"/>
</dbReference>
<dbReference type="InterPro" id="IPR006530">
    <property type="entry name" value="YD"/>
</dbReference>
<dbReference type="NCBIfam" id="TIGR03696">
    <property type="entry name" value="Rhs_assc_core"/>
    <property type="match status" value="1"/>
</dbReference>
<dbReference type="EMBL" id="JAANBB010000016">
    <property type="protein sequence ID" value="KAF7555925.1"/>
    <property type="molecule type" value="Genomic_DNA"/>
</dbReference>
<dbReference type="PANTHER" id="PTHR32305:SF15">
    <property type="entry name" value="PROTEIN RHSA-RELATED"/>
    <property type="match status" value="1"/>
</dbReference>
<proteinExistence type="predicted"/>
<feature type="transmembrane region" description="Helical" evidence="1">
    <location>
        <begin position="1865"/>
        <end position="1886"/>
    </location>
</feature>
<feature type="transmembrane region" description="Helical" evidence="1">
    <location>
        <begin position="1926"/>
        <end position="1953"/>
    </location>
</feature>
<keyword evidence="1" id="KW-1133">Transmembrane helix</keyword>
<evidence type="ECO:0008006" key="4">
    <source>
        <dbReference type="Google" id="ProtNLM"/>
    </source>
</evidence>
<dbReference type="OrthoDB" id="442731at2759"/>
<protein>
    <recommendedName>
        <fullName evidence="4">Insecticide toxin TcdB middle/N-terminal domain-containing protein</fullName>
    </recommendedName>
</protein>
<evidence type="ECO:0000313" key="3">
    <source>
        <dbReference type="Proteomes" id="UP000722485"/>
    </source>
</evidence>
<dbReference type="InterPro" id="IPR022385">
    <property type="entry name" value="Rhs_assc_core"/>
</dbReference>
<evidence type="ECO:0000256" key="1">
    <source>
        <dbReference type="SAM" id="Phobius"/>
    </source>
</evidence>
<dbReference type="PANTHER" id="PTHR32305">
    <property type="match status" value="1"/>
</dbReference>
<dbReference type="SUPFAM" id="SSF69318">
    <property type="entry name" value="Integrin alpha N-terminal domain"/>
    <property type="match status" value="1"/>
</dbReference>
<feature type="transmembrane region" description="Helical" evidence="1">
    <location>
        <begin position="1893"/>
        <end position="1914"/>
    </location>
</feature>
<dbReference type="Proteomes" id="UP000722485">
    <property type="component" value="Unassembled WGS sequence"/>
</dbReference>
<sequence length="2103" mass="229989">MAHPQVALGRPVGKLDTDSSGLARYTLQIEIPKGRGHGNEPYLSFEYSQGAPNGTLGVGWVLGGLSAIRLGPGVLAFDNINDTPHDFDRFSARLSLDGNLLLNTRGEYFSPDADYRTEIDSLDRVVSVCGQGFVVRDSTGQWTEYGTTLDSRSSTSDGSAVIEWRVKRQLDPFGNCVTFNYEQGPDPVASNLHAISPAYLSAIAYTSNDKTGLKAKRLISLEYMDRDDAVVQCVYGERVAWTKLLKAVHIGLVQDPVKNRARSYEINYVNSPTTSATYLSSLTEIGYKDGKGYRLQPTTFTYQGFKDLAQSFQPPEQGLVSLPSASNTVMAMNLNISGRGMADLVCLSYDYETRDFSLNTFLANRADERIGHGSAINWQASTSAGAVAELPFIDINYVSKMFGADLNGDGRTDLIIPYESDTLVNLSVSKSVGTGFEHYKILETNLPWNANSIFKAMDLTGRGTSEVVHIFASGENLALRTYPHIENEDGVGLQAGEILYTEDSFENTIDWLQVTTQRTGAKCLVRVWQKNVGSGLSQLQATTYTLQDPVNPGLGFIESSISVLREASYLIDESLSVLACDINADGVEDIVTCTVATPGSSIVFMFNTFLGDGLGNFAPLGDAVERRFDVESPIREGSFHVANFLGSQSADLAYVGQEQTSGDIVAFIAQGTSSGLIGKMAITRVVSNVDFQSPQISSSDLNGSGVGDFFIHSIENGILTIMNAYNVNEPSDLMISTVSPLGMRTDVNYVPLTDPSVYHSSTMWDDFQPLRADSNPILGAPNLVVSSITHSNDTSVNSISFSSSLKKVYKDARTSRLGRGWQGFASITTSNFFEGADPVIVDEEFEQDFPLTGIKTRIVTKTSSGAFMKSEKTAYQHSRVRLGRWNIFRIDRASERADMFDLETVGRTIGKDFDTDSSGNIIRKREFETHGGHMIHQSWELYTYTTLNGMSGLPTSKKWTSREGNLDQSKYEEGDFSFVTYTYDSKTGTLEEAREWSSDVNSFATTKTKFDDCGNEISCQVPSGLLTTTTYDNEYQTLPIKVVQKGHGVFHVQLSAYDKVTGLPVAHRDANGLLTCVNYDAFGRSTQSKGKSVESSEFSQPALEFLGPSASLLDDDLATELTGSLLDPQKDLRYEKVTTNTNSTYLCAVSVLQAGSDPAGRTDIVEAVNCANKTCRRSTRHGKTPRTWKYWHHNLQGLQVLESFPMHLPPTVQEGSELDFTPDPEGCTRMAYNAISQPVEMVRPSRTDTGISYFVVSKLEYQNGGATTLEKKYRREGQSDKLLSATSRTSVLIAEKEYVTEVIDESELKSTFTYDAAGRLIACRDAGGKTETRTYNTRGQIVTLDNLHQNMLTNSRSVATHRAYDIAGRLLAETNSLGESTEYESDGKMRPLRKLGHNGRTVVYTYDENGFETLSSVTTYAPLPTDEFETKISYEYDSRGRGSSKAVSFADGTTYNTSVGYDWQDKAVKVTLPDGAIINKQWQGNLISSIGIGCPSSQHWNVEAKVTSYSPFDKPQACQISGNTFTQQFLHEYAYDIQGFPLKHNLTASVPLVQNHYLYGDLDQLQRVHEFGSGETTDYTYSGKRLVSSQIGNGPTTAYTYDSSGNLTSRDTTTMIYGTAGVRGVENGRSMFDIGYDGAGRMVSRQTPEAHISFKYDGFGGIASMTDVTTNETTTLVSDGEGQMVRRVQSDGSQEIFINKNYSIMIKTNGQRSIRYALFNNEELIATIMMDESSASSSAAPPANIRVHYSNTKNNVTHTFNANDESSRTKLRYDDYGLLRPRQEQNSQLHDDLQHTYEARYLDEKSGLLNFGGRWYDPLVCRFVTPDDITDPTLLLASDGMNRHAFENNDPINHIDPSGHWSTDAIGGFLAGAAMIGLASLLTFATGGAAAPALAVMVSAALTSGGIAGVFYSVQHSNEKDSGKFWAGWGMTVAVNAAVGAVTSGITLGVSALSGYSAALQRLSQSTKWAVDAFKYKSTRVAARMIGAALLGGGGAVLTKAAGRWVGNTVYGKNDDVWGNAGWDFLQGFGTSLAVSGGMEIFSRYGDRAKESLSATWDTKMNNPSFSEVYSNNKLMDITSMSTWKVPNGSGGLFMPSGKVVYF</sequence>
<keyword evidence="1" id="KW-0812">Transmembrane</keyword>
<organism evidence="2 3">
    <name type="scientific">Cylindrodendrum hubeiense</name>
    <dbReference type="NCBI Taxonomy" id="595255"/>
    <lineage>
        <taxon>Eukaryota</taxon>
        <taxon>Fungi</taxon>
        <taxon>Dikarya</taxon>
        <taxon>Ascomycota</taxon>
        <taxon>Pezizomycotina</taxon>
        <taxon>Sordariomycetes</taxon>
        <taxon>Hypocreomycetidae</taxon>
        <taxon>Hypocreales</taxon>
        <taxon>Nectriaceae</taxon>
        <taxon>Cylindrodendrum</taxon>
    </lineage>
</organism>
<keyword evidence="1" id="KW-0472">Membrane</keyword>
<evidence type="ECO:0000313" key="2">
    <source>
        <dbReference type="EMBL" id="KAF7555925.1"/>
    </source>
</evidence>
<dbReference type="NCBIfam" id="TIGR01643">
    <property type="entry name" value="YD_repeat_2x"/>
    <property type="match status" value="1"/>
</dbReference>
<name>A0A9P5HM70_9HYPO</name>
<dbReference type="InterPro" id="IPR028994">
    <property type="entry name" value="Integrin_alpha_N"/>
</dbReference>
<dbReference type="Gene3D" id="2.180.10.10">
    <property type="entry name" value="RHS repeat-associated core"/>
    <property type="match status" value="3"/>
</dbReference>
<gene>
    <name evidence="2" type="ORF">G7Z17_g1848</name>
</gene>